<accession>A0A2N0RAW5</accession>
<evidence type="ECO:0000313" key="2">
    <source>
        <dbReference type="Proteomes" id="UP000232688"/>
    </source>
</evidence>
<sequence>MRHNEGRGDTTQLCVFTSKIVSNGEVTWCENTKVKTITFIRKIKESFCAGISLCDCVST</sequence>
<dbReference type="Proteomes" id="UP000232688">
    <property type="component" value="Unassembled WGS sequence"/>
</dbReference>
<dbReference type="AlphaFoldDB" id="A0A2N0RAW5"/>
<evidence type="ECO:0000313" key="1">
    <source>
        <dbReference type="EMBL" id="PKC60451.1"/>
    </source>
</evidence>
<comment type="caution">
    <text evidence="1">The sequence shown here is derived from an EMBL/GenBank/DDBJ whole genome shotgun (WGS) entry which is preliminary data.</text>
</comment>
<protein>
    <submittedName>
        <fullName evidence="1">Uncharacterized protein</fullName>
    </submittedName>
</protein>
<reference evidence="1 2" key="2">
    <citation type="submission" date="2017-10" db="EMBL/GenBank/DDBJ databases">
        <title>Genome analyses suggest a sexual origin of heterokaryosis in a supposedly ancient asexual fungus.</title>
        <authorList>
            <person name="Corradi N."/>
            <person name="Sedzielewska K."/>
            <person name="Noel J."/>
            <person name="Charron P."/>
            <person name="Farinelli L."/>
            <person name="Marton T."/>
            <person name="Kruger M."/>
            <person name="Pelin A."/>
            <person name="Brachmann A."/>
            <person name="Corradi N."/>
        </authorList>
    </citation>
    <scope>NUCLEOTIDE SEQUENCE [LARGE SCALE GENOMIC DNA]</scope>
    <source>
        <strain evidence="1 2">A1</strain>
    </source>
</reference>
<gene>
    <name evidence="1" type="ORF">RhiirA1_425915</name>
</gene>
<name>A0A2N0RAW5_9GLOM</name>
<organism evidence="1 2">
    <name type="scientific">Rhizophagus irregularis</name>
    <dbReference type="NCBI Taxonomy" id="588596"/>
    <lineage>
        <taxon>Eukaryota</taxon>
        <taxon>Fungi</taxon>
        <taxon>Fungi incertae sedis</taxon>
        <taxon>Mucoromycota</taxon>
        <taxon>Glomeromycotina</taxon>
        <taxon>Glomeromycetes</taxon>
        <taxon>Glomerales</taxon>
        <taxon>Glomeraceae</taxon>
        <taxon>Rhizophagus</taxon>
    </lineage>
</organism>
<dbReference type="EMBL" id="LLXH01001144">
    <property type="protein sequence ID" value="PKC60451.1"/>
    <property type="molecule type" value="Genomic_DNA"/>
</dbReference>
<dbReference type="VEuPathDB" id="FungiDB:RhiirA1_425915"/>
<reference evidence="1 2" key="1">
    <citation type="submission" date="2017-10" db="EMBL/GenBank/DDBJ databases">
        <title>Extensive intraspecific genome diversity in a model arbuscular mycorrhizal fungus.</title>
        <authorList>
            <person name="Chen E.C.H."/>
            <person name="Morin E."/>
            <person name="Baudet D."/>
            <person name="Noel J."/>
            <person name="Ndikumana S."/>
            <person name="Charron P."/>
            <person name="St-Onge C."/>
            <person name="Giorgi J."/>
            <person name="Grigoriev I.V."/>
            <person name="Roux C."/>
            <person name="Martin F.M."/>
            <person name="Corradi N."/>
        </authorList>
    </citation>
    <scope>NUCLEOTIDE SEQUENCE [LARGE SCALE GENOMIC DNA]</scope>
    <source>
        <strain evidence="1 2">A1</strain>
    </source>
</reference>
<proteinExistence type="predicted"/>